<proteinExistence type="predicted"/>
<organism evidence="2">
    <name type="scientific">Trichuris suis</name>
    <name type="common">pig whipworm</name>
    <dbReference type="NCBI Taxonomy" id="68888"/>
    <lineage>
        <taxon>Eukaryota</taxon>
        <taxon>Metazoa</taxon>
        <taxon>Ecdysozoa</taxon>
        <taxon>Nematoda</taxon>
        <taxon>Enoplea</taxon>
        <taxon>Dorylaimia</taxon>
        <taxon>Trichinellida</taxon>
        <taxon>Trichuridae</taxon>
        <taxon>Trichuris</taxon>
    </lineage>
</organism>
<dbReference type="EMBL" id="KL367509">
    <property type="protein sequence ID" value="KFD68008.1"/>
    <property type="molecule type" value="Genomic_DNA"/>
</dbReference>
<keyword evidence="1" id="KW-0732">Signal</keyword>
<gene>
    <name evidence="2" type="ORF">M514_06260</name>
</gene>
<protein>
    <submittedName>
        <fullName evidence="2">Uncharacterized protein</fullName>
    </submittedName>
</protein>
<evidence type="ECO:0000313" key="2">
    <source>
        <dbReference type="EMBL" id="KFD68008.1"/>
    </source>
</evidence>
<name>A0A085NEW2_9BILA</name>
<feature type="chain" id="PRO_5001795909" evidence="1">
    <location>
        <begin position="17"/>
        <end position="128"/>
    </location>
</feature>
<reference evidence="2" key="1">
    <citation type="journal article" date="2014" name="Nat. Genet.">
        <title>Genome and transcriptome of the porcine whipworm Trichuris suis.</title>
        <authorList>
            <person name="Jex A.R."/>
            <person name="Nejsum P."/>
            <person name="Schwarz E.M."/>
            <person name="Hu L."/>
            <person name="Young N.D."/>
            <person name="Hall R.S."/>
            <person name="Korhonen P.K."/>
            <person name="Liao S."/>
            <person name="Thamsborg S."/>
            <person name="Xia J."/>
            <person name="Xu P."/>
            <person name="Wang S."/>
            <person name="Scheerlinck J.P."/>
            <person name="Hofmann A."/>
            <person name="Sternberg P.W."/>
            <person name="Wang J."/>
            <person name="Gasser R.B."/>
        </authorList>
    </citation>
    <scope>NUCLEOTIDE SEQUENCE [LARGE SCALE GENOMIC DNA]</scope>
    <source>
        <strain evidence="2">DCEP-RM93F</strain>
    </source>
</reference>
<evidence type="ECO:0000256" key="1">
    <source>
        <dbReference type="SAM" id="SignalP"/>
    </source>
</evidence>
<dbReference type="AlphaFoldDB" id="A0A085NEW2"/>
<dbReference type="Proteomes" id="UP000030758">
    <property type="component" value="Unassembled WGS sequence"/>
</dbReference>
<accession>A0A085NEW2</accession>
<sequence length="128" mass="13548">MPLNLLVYFSLAELLTDFVPLLRPSHCGIMAGDVLALWSPVQNRLLDEGSSGPVHPTEHSQNSTVFPMGALVSTGTIGGGALQPDGTGIRKAEAFSWSAGQEKEESYHFRAVFLNVGPGAPLGSPGRF</sequence>
<feature type="signal peptide" evidence="1">
    <location>
        <begin position="1"/>
        <end position="16"/>
    </location>
</feature>